<protein>
    <recommendedName>
        <fullName evidence="4">Transmembrane protein</fullName>
    </recommendedName>
</protein>
<gene>
    <name evidence="2" type="ORF">BpHYR1_036911</name>
</gene>
<dbReference type="Proteomes" id="UP000276133">
    <property type="component" value="Unassembled WGS sequence"/>
</dbReference>
<dbReference type="EMBL" id="REGN01002570">
    <property type="protein sequence ID" value="RNA27268.1"/>
    <property type="molecule type" value="Genomic_DNA"/>
</dbReference>
<name>A0A3M7RV98_BRAPC</name>
<keyword evidence="3" id="KW-1185">Reference proteome</keyword>
<comment type="caution">
    <text evidence="2">The sequence shown here is derived from an EMBL/GenBank/DDBJ whole genome shotgun (WGS) entry which is preliminary data.</text>
</comment>
<organism evidence="2 3">
    <name type="scientific">Brachionus plicatilis</name>
    <name type="common">Marine rotifer</name>
    <name type="synonym">Brachionus muelleri</name>
    <dbReference type="NCBI Taxonomy" id="10195"/>
    <lineage>
        <taxon>Eukaryota</taxon>
        <taxon>Metazoa</taxon>
        <taxon>Spiralia</taxon>
        <taxon>Gnathifera</taxon>
        <taxon>Rotifera</taxon>
        <taxon>Eurotatoria</taxon>
        <taxon>Monogononta</taxon>
        <taxon>Pseudotrocha</taxon>
        <taxon>Ploima</taxon>
        <taxon>Brachionidae</taxon>
        <taxon>Brachionus</taxon>
    </lineage>
</organism>
<keyword evidence="1" id="KW-0472">Membrane</keyword>
<accession>A0A3M7RV98</accession>
<proteinExistence type="predicted"/>
<evidence type="ECO:0000313" key="3">
    <source>
        <dbReference type="Proteomes" id="UP000276133"/>
    </source>
</evidence>
<evidence type="ECO:0000256" key="1">
    <source>
        <dbReference type="SAM" id="Phobius"/>
    </source>
</evidence>
<dbReference type="AlphaFoldDB" id="A0A3M7RV98"/>
<keyword evidence="1" id="KW-1133">Transmembrane helix</keyword>
<reference evidence="2 3" key="1">
    <citation type="journal article" date="2018" name="Sci. Rep.">
        <title>Genomic signatures of local adaptation to the degree of environmental predictability in rotifers.</title>
        <authorList>
            <person name="Franch-Gras L."/>
            <person name="Hahn C."/>
            <person name="Garcia-Roger E.M."/>
            <person name="Carmona M.J."/>
            <person name="Serra M."/>
            <person name="Gomez A."/>
        </authorList>
    </citation>
    <scope>NUCLEOTIDE SEQUENCE [LARGE SCALE GENOMIC DNA]</scope>
    <source>
        <strain evidence="2">HYR1</strain>
    </source>
</reference>
<evidence type="ECO:0000313" key="2">
    <source>
        <dbReference type="EMBL" id="RNA27268.1"/>
    </source>
</evidence>
<feature type="transmembrane region" description="Helical" evidence="1">
    <location>
        <begin position="39"/>
        <end position="57"/>
    </location>
</feature>
<keyword evidence="1" id="KW-0812">Transmembrane</keyword>
<evidence type="ECO:0008006" key="4">
    <source>
        <dbReference type="Google" id="ProtNLM"/>
    </source>
</evidence>
<sequence length="108" mass="12889">MSVLAAEKKRKVNIRTRENKIIKTKIASYFFALSKLNKWTLILIGLTIQLVSVVFNLKTCIIQFSTLQFFTLTQFQLKKFLNQMFDFYNCNHSYDFKIEEFKIDFINN</sequence>